<evidence type="ECO:0000313" key="2">
    <source>
        <dbReference type="EMBL" id="ADC45184.1"/>
    </source>
</evidence>
<dbReference type="EMBL" id="CP000352">
    <property type="protein sequence ID" value="ADC45184.1"/>
    <property type="molecule type" value="Genomic_DNA"/>
</dbReference>
<sequence length="36" mass="4104">MPPPTTATWKREEEFEDMEEVTVRDTDAAGPDIPEL</sequence>
<keyword evidence="3" id="KW-1185">Reference proteome</keyword>
<dbReference type="KEGG" id="rme:Rmet_6583"/>
<name>D3DY14_CUPMC</name>
<dbReference type="HOGENOM" id="CLU_3358006_0_0_4"/>
<evidence type="ECO:0000256" key="1">
    <source>
        <dbReference type="SAM" id="MobiDB-lite"/>
    </source>
</evidence>
<dbReference type="Proteomes" id="UP000002429">
    <property type="component" value="Chromosome"/>
</dbReference>
<protein>
    <submittedName>
        <fullName evidence="2">Uncharacterized protein</fullName>
    </submittedName>
</protein>
<evidence type="ECO:0000313" key="3">
    <source>
        <dbReference type="Proteomes" id="UP000002429"/>
    </source>
</evidence>
<reference evidence="3" key="1">
    <citation type="journal article" date="2010" name="PLoS ONE">
        <title>The complete genome sequence of Cupriavidus metallidurans strain CH34, a master survivalist in harsh and anthropogenic environments.</title>
        <authorList>
            <person name="Janssen P.J."/>
            <person name="Van Houdt R."/>
            <person name="Moors H."/>
            <person name="Monsieurs P."/>
            <person name="Morin N."/>
            <person name="Michaux A."/>
            <person name="Benotmane M.A."/>
            <person name="Leys N."/>
            <person name="Vallaeys T."/>
            <person name="Lapidus A."/>
            <person name="Monchy S."/>
            <person name="Medigue C."/>
            <person name="Taghavi S."/>
            <person name="McCorkle S."/>
            <person name="Dunn J."/>
            <person name="van der Lelie D."/>
            <person name="Mergeay M."/>
        </authorList>
    </citation>
    <scope>NUCLEOTIDE SEQUENCE [LARGE SCALE GENOMIC DNA]</scope>
    <source>
        <strain evidence="3">ATCC 43123 / DSM 2839 / NBRC 102507 / CH34</strain>
    </source>
</reference>
<organism evidence="2 3">
    <name type="scientific">Cupriavidus metallidurans (strain ATCC 43123 / DSM 2839 / NBRC 102507 / CH34)</name>
    <name type="common">Ralstonia metallidurans</name>
    <dbReference type="NCBI Taxonomy" id="266264"/>
    <lineage>
        <taxon>Bacteria</taxon>
        <taxon>Pseudomonadati</taxon>
        <taxon>Pseudomonadota</taxon>
        <taxon>Betaproteobacteria</taxon>
        <taxon>Burkholderiales</taxon>
        <taxon>Burkholderiaceae</taxon>
        <taxon>Cupriavidus</taxon>
    </lineage>
</organism>
<proteinExistence type="predicted"/>
<accession>D3DY14</accession>
<gene>
    <name evidence="2" type="ordered locus">Rmet_6583</name>
</gene>
<dbReference type="AlphaFoldDB" id="D3DY14"/>
<feature type="region of interest" description="Disordered" evidence="1">
    <location>
        <begin position="1"/>
        <end position="36"/>
    </location>
</feature>